<accession>A0A089ZHM8</accession>
<dbReference type="EMBL" id="LN515531">
    <property type="protein sequence ID" value="CEA13956.1"/>
    <property type="molecule type" value="Genomic_DNA"/>
</dbReference>
<sequence length="356" mass="41139">MTNLNSNIAMTRLHNQQLISTKFKKPLELISWLGAIQGQDYAGAKWALGLRLPGITDTYVENEFAAKTLLRTWLMRGTLQIVSADDIHWMLNLLAPRIIKKNTRRYRELELDDDTLKQSNQVLKESLEGGTELNRKELLDILRKKGIGTEGQRAAYILQRASLDGLICQCGVDNNVPLYMSLDMIPESDMDDDEALAELTRRYFKSRGPATLHDFIWWSGLLTADARTGLEAVKLELKQETINGKTYWYSEEENLLTLSEDSGPNLPVVHLLPTYDEYLFAYRDRSASLDLKMRKYLQGHYRSTISLDGQIVGTWRRTFKKSRVLMEYHPFITLNRDEKHALDEAELLYRKFMNKK</sequence>
<dbReference type="Proteomes" id="UP000029661">
    <property type="component" value="Chromosome"/>
</dbReference>
<protein>
    <submittedName>
        <fullName evidence="4">AlkZ family DNA glycosylase</fullName>
    </submittedName>
</protein>
<dbReference type="Proteomes" id="UP000606900">
    <property type="component" value="Unassembled WGS sequence"/>
</dbReference>
<name>A0A089ZHM8_METFO</name>
<dbReference type="EMBL" id="LN734822">
    <property type="protein sequence ID" value="CEL23928.1"/>
    <property type="molecule type" value="Genomic_DNA"/>
</dbReference>
<dbReference type="PANTHER" id="PTHR38479">
    <property type="entry name" value="LMO0824 PROTEIN"/>
    <property type="match status" value="1"/>
</dbReference>
<dbReference type="InterPro" id="IPR009351">
    <property type="entry name" value="AlkZ-like"/>
</dbReference>
<evidence type="ECO:0000313" key="4">
    <source>
        <dbReference type="EMBL" id="MBF4474247.1"/>
    </source>
</evidence>
<evidence type="ECO:0000313" key="1">
    <source>
        <dbReference type="EMBL" id="AIS32860.1"/>
    </source>
</evidence>
<dbReference type="AlphaFoldDB" id="A0A089ZHM8"/>
<dbReference type="OrthoDB" id="303731at2157"/>
<dbReference type="GeneID" id="26738544"/>
<dbReference type="RefSeq" id="WP_052400033.1">
    <property type="nucleotide sequence ID" value="NZ_CALCVY010000104.1"/>
</dbReference>
<keyword evidence="6" id="KW-1185">Reference proteome</keyword>
<reference evidence="3" key="3">
    <citation type="submission" date="2014-09" db="EMBL/GenBank/DDBJ databases">
        <authorList>
            <person name="Bishop-Lilly K.A."/>
            <person name="Broomall S.M."/>
            <person name="Chain P.S."/>
            <person name="Chertkov O."/>
            <person name="Coyne S.R."/>
            <person name="Daligault H.E."/>
            <person name="Davenport K.W."/>
            <person name="Erkkila T."/>
            <person name="Frey K.G."/>
            <person name="Gibbons H.S."/>
            <person name="Gu W."/>
            <person name="Jaissle J."/>
            <person name="Johnson S.L."/>
            <person name="Koroleva G.I."/>
            <person name="Ladner J.T."/>
            <person name="Lo C.-C."/>
            <person name="Minogue T.D."/>
            <person name="Munk C."/>
            <person name="Palacios G.F."/>
            <person name="Redden C.L."/>
            <person name="Rosenzweig C.N."/>
            <person name="Scholz M.B."/>
            <person name="Teshima H."/>
            <person name="Xu Y."/>
        </authorList>
    </citation>
    <scope>NUCLEOTIDE SEQUENCE</scope>
    <source>
        <strain evidence="3">Mb9</strain>
    </source>
</reference>
<reference evidence="4" key="4">
    <citation type="submission" date="2020-10" db="EMBL/GenBank/DDBJ databases">
        <title>Dehalococcoides mccartyi of a TCE/Cr reducing biochatode.</title>
        <authorList>
            <person name="Matturro B."/>
        </authorList>
    </citation>
    <scope>NUCLEOTIDE SEQUENCE</scope>
    <source>
        <strain evidence="4">Bin2</strain>
    </source>
</reference>
<evidence type="ECO:0000313" key="2">
    <source>
        <dbReference type="EMBL" id="CEA13956.1"/>
    </source>
</evidence>
<gene>
    <name evidence="1" type="ORF">BRM9_2058</name>
    <name evidence="2" type="ORF">DSM1535_1630</name>
    <name evidence="4" type="ORF">ISP06_02080</name>
    <name evidence="3" type="ORF">MB9_0279</name>
</gene>
<proteinExistence type="predicted"/>
<dbReference type="Proteomes" id="UP000062768">
    <property type="component" value="Chromosome I"/>
</dbReference>
<dbReference type="Pfam" id="PF06224">
    <property type="entry name" value="AlkZ-like"/>
    <property type="match status" value="1"/>
</dbReference>
<dbReference type="EMBL" id="JADIIL010000011">
    <property type="protein sequence ID" value="MBF4474247.1"/>
    <property type="molecule type" value="Genomic_DNA"/>
</dbReference>
<dbReference type="EMBL" id="CP006933">
    <property type="protein sequence ID" value="AIS32860.1"/>
    <property type="molecule type" value="Genomic_DNA"/>
</dbReference>
<dbReference type="KEGG" id="mfc:BRM9_2058"/>
<evidence type="ECO:0000313" key="5">
    <source>
        <dbReference type="Proteomes" id="UP000029661"/>
    </source>
</evidence>
<dbReference type="PATRIC" id="fig|2162.10.peg.287"/>
<dbReference type="PANTHER" id="PTHR38479:SF2">
    <property type="entry name" value="WINGED HELIX DNA-BINDING DOMAIN-CONTAINING PROTEIN"/>
    <property type="match status" value="1"/>
</dbReference>
<organism evidence="1 5">
    <name type="scientific">Methanobacterium formicicum</name>
    <dbReference type="NCBI Taxonomy" id="2162"/>
    <lineage>
        <taxon>Archaea</taxon>
        <taxon>Methanobacteriati</taxon>
        <taxon>Methanobacteriota</taxon>
        <taxon>Methanomada group</taxon>
        <taxon>Methanobacteria</taxon>
        <taxon>Methanobacteriales</taxon>
        <taxon>Methanobacteriaceae</taxon>
        <taxon>Methanobacterium</taxon>
    </lineage>
</organism>
<reference evidence="2" key="2">
    <citation type="submission" date="2014-08" db="EMBL/GenBank/DDBJ databases">
        <authorList>
            <person name="Wibberg D."/>
        </authorList>
    </citation>
    <scope>NUCLEOTIDE SEQUENCE</scope>
</reference>
<reference evidence="1" key="1">
    <citation type="submission" date="2013-12" db="EMBL/GenBank/DDBJ databases">
        <title>The complete genome sequence of Methanobacterium sp. BRM9.</title>
        <authorList>
            <consortium name="Pastoral Greenhouse Gas Research Consortium"/>
            <person name="Kelly W.J."/>
            <person name="Leahy S.C."/>
            <person name="Perry R."/>
            <person name="Li D."/>
            <person name="Altermann E."/>
            <person name="Lambie S.C."/>
            <person name="Attwood G.T."/>
        </authorList>
    </citation>
    <scope>NUCLEOTIDE SEQUENCE [LARGE SCALE GENOMIC DNA]</scope>
    <source>
        <strain evidence="1">BRM9</strain>
    </source>
</reference>
<evidence type="ECO:0000313" key="6">
    <source>
        <dbReference type="Proteomes" id="UP000062768"/>
    </source>
</evidence>
<evidence type="ECO:0000313" key="3">
    <source>
        <dbReference type="EMBL" id="CEL23928.1"/>
    </source>
</evidence>
<dbReference type="KEGG" id="mfi:DSM1535_1630"/>
<dbReference type="STRING" id="2162.BRM9_2058"/>